<accession>A0AAN8EY02</accession>
<feature type="region of interest" description="Disordered" evidence="1">
    <location>
        <begin position="124"/>
        <end position="153"/>
    </location>
</feature>
<protein>
    <submittedName>
        <fullName evidence="2">Uncharacterized protein</fullName>
    </submittedName>
</protein>
<reference evidence="2 3" key="1">
    <citation type="submission" date="2019-10" db="EMBL/GenBank/DDBJ databases">
        <title>Assembly and Annotation for the nematode Trichostrongylus colubriformis.</title>
        <authorList>
            <person name="Martin J."/>
        </authorList>
    </citation>
    <scope>NUCLEOTIDE SEQUENCE [LARGE SCALE GENOMIC DNA]</scope>
    <source>
        <strain evidence="2">G859</strain>
        <tissue evidence="2">Whole worm</tissue>
    </source>
</reference>
<proteinExistence type="predicted"/>
<comment type="caution">
    <text evidence="2">The sequence shown here is derived from an EMBL/GenBank/DDBJ whole genome shotgun (WGS) entry which is preliminary data.</text>
</comment>
<organism evidence="2 3">
    <name type="scientific">Trichostrongylus colubriformis</name>
    <name type="common">Black scour worm</name>
    <dbReference type="NCBI Taxonomy" id="6319"/>
    <lineage>
        <taxon>Eukaryota</taxon>
        <taxon>Metazoa</taxon>
        <taxon>Ecdysozoa</taxon>
        <taxon>Nematoda</taxon>
        <taxon>Chromadorea</taxon>
        <taxon>Rhabditida</taxon>
        <taxon>Rhabditina</taxon>
        <taxon>Rhabditomorpha</taxon>
        <taxon>Strongyloidea</taxon>
        <taxon>Trichostrongylidae</taxon>
        <taxon>Trichostrongylus</taxon>
    </lineage>
</organism>
<evidence type="ECO:0000313" key="2">
    <source>
        <dbReference type="EMBL" id="KAK5968242.1"/>
    </source>
</evidence>
<feature type="compositionally biased region" description="Polar residues" evidence="1">
    <location>
        <begin position="143"/>
        <end position="153"/>
    </location>
</feature>
<dbReference type="Proteomes" id="UP001331761">
    <property type="component" value="Unassembled WGS sequence"/>
</dbReference>
<gene>
    <name evidence="2" type="ORF">GCK32_017606</name>
</gene>
<keyword evidence="3" id="KW-1185">Reference proteome</keyword>
<dbReference type="AlphaFoldDB" id="A0AAN8EY02"/>
<sequence>MCSIRAILSQSHTKQVFVVRRILKMPMRLLMTLSPPPLQSRCSERRVVALPPPPVPSVDDRPVLLRVNGPGYEKWTSQRTETLINDRPIHSTTAHPAKAVQWKETLVDGQQGIKKVYDPYVGPRSPYANAVTSPQPPPRRQFQLPTVNSFDKG</sequence>
<evidence type="ECO:0000313" key="3">
    <source>
        <dbReference type="Proteomes" id="UP001331761"/>
    </source>
</evidence>
<name>A0AAN8EY02_TRICO</name>
<evidence type="ECO:0000256" key="1">
    <source>
        <dbReference type="SAM" id="MobiDB-lite"/>
    </source>
</evidence>
<dbReference type="EMBL" id="WIXE01021600">
    <property type="protein sequence ID" value="KAK5968242.1"/>
    <property type="molecule type" value="Genomic_DNA"/>
</dbReference>